<dbReference type="InterPro" id="IPR006093">
    <property type="entry name" value="Oxy_OxRdtase_FAD_BS"/>
</dbReference>
<evidence type="ECO:0000256" key="2">
    <source>
        <dbReference type="ARBA" id="ARBA00005466"/>
    </source>
</evidence>
<dbReference type="PROSITE" id="PS00862">
    <property type="entry name" value="OX2_COVAL_FAD"/>
    <property type="match status" value="1"/>
</dbReference>
<name>A0A3E0GUR1_9PSEU</name>
<comment type="similarity">
    <text evidence="2">Belongs to the oxygen-dependent FAD-linked oxidoreductase family.</text>
</comment>
<dbReference type="SUPFAM" id="SSF56176">
    <property type="entry name" value="FAD-binding/transporter-associated domain-like"/>
    <property type="match status" value="1"/>
</dbReference>
<dbReference type="Pfam" id="PF09265">
    <property type="entry name" value="Cytokin-bind"/>
    <property type="match status" value="1"/>
</dbReference>
<keyword evidence="3" id="KW-0285">Flavoprotein</keyword>
<dbReference type="Gene3D" id="3.30.43.10">
    <property type="entry name" value="Uridine Diphospho-n-acetylenolpyruvylglucosamine Reductase, domain 2"/>
    <property type="match status" value="1"/>
</dbReference>
<dbReference type="InterPro" id="IPR016169">
    <property type="entry name" value="FAD-bd_PCMH_sub2"/>
</dbReference>
<dbReference type="Gene3D" id="3.30.465.10">
    <property type="match status" value="1"/>
</dbReference>
<dbReference type="GO" id="GO:0019139">
    <property type="term" value="F:cytokinin dehydrogenase activity"/>
    <property type="evidence" value="ECO:0007669"/>
    <property type="project" value="InterPro"/>
</dbReference>
<evidence type="ECO:0000259" key="6">
    <source>
        <dbReference type="PROSITE" id="PS51387"/>
    </source>
</evidence>
<dbReference type="AlphaFoldDB" id="A0A3E0GUR1"/>
<comment type="cofactor">
    <cofactor evidence="1">
        <name>FAD</name>
        <dbReference type="ChEBI" id="CHEBI:57692"/>
    </cofactor>
</comment>
<dbReference type="Pfam" id="PF01565">
    <property type="entry name" value="FAD_binding_4"/>
    <property type="match status" value="1"/>
</dbReference>
<organism evidence="7 8">
    <name type="scientific">Kutzneria buriramensis</name>
    <dbReference type="NCBI Taxonomy" id="1045776"/>
    <lineage>
        <taxon>Bacteria</taxon>
        <taxon>Bacillati</taxon>
        <taxon>Actinomycetota</taxon>
        <taxon>Actinomycetes</taxon>
        <taxon>Pseudonocardiales</taxon>
        <taxon>Pseudonocardiaceae</taxon>
        <taxon>Kutzneria</taxon>
    </lineage>
</organism>
<dbReference type="PROSITE" id="PS51387">
    <property type="entry name" value="FAD_PCMH"/>
    <property type="match status" value="1"/>
</dbReference>
<sequence length="442" mass="47195">MAPLLAGTEKLMLTGRLRDDDATKAKAGMDFGGIVDRRPAAVVEPCDADDIAEIVRFATDRGIRVSARGRGHSTHGQSLVDGGIVIDMSALAAVHRVELGYAVVDAGATWRTVLEATLPRGLTPPVLTDFLDLSVGGTLSLGGIGGTSHRYGAQTDNVIALEVVTGAGERLTCSRASNAELFRAVLAGLGQCAIVTQATVALVPAPTHVRRRIVAYPDAVSLNAAQRTLVEDRRCDYVEGLIVQDGQGGWLHNLEAVSFAADADVVVGDGVVLETMTMSYFDFVNRLGDEETFLSGLMHKVQPRPWCTVYVPGDDVDAVVDASLARPQSEVGSLGMFLVYPIPRSALSTPLLRVPDDETMFQFSVFRYAEPADAAAVKSMLAANRDMYAQAQAVGGTLYPFASVVLDRDGWEAHWGNQWEMLRSAKTVYDPKGVLGSGQGIF</sequence>
<reference evidence="7 8" key="1">
    <citation type="submission" date="2018-08" db="EMBL/GenBank/DDBJ databases">
        <title>Genomic Encyclopedia of Archaeal and Bacterial Type Strains, Phase II (KMG-II): from individual species to whole genera.</title>
        <authorList>
            <person name="Goeker M."/>
        </authorList>
    </citation>
    <scope>NUCLEOTIDE SEQUENCE [LARGE SCALE GENOMIC DNA]</scope>
    <source>
        <strain evidence="7 8">DSM 45791</strain>
    </source>
</reference>
<dbReference type="SUPFAM" id="SSF55103">
    <property type="entry name" value="FAD-linked oxidases, C-terminal domain"/>
    <property type="match status" value="1"/>
</dbReference>
<dbReference type="PANTHER" id="PTHR13878">
    <property type="entry name" value="GULONOLACTONE OXIDASE"/>
    <property type="match status" value="1"/>
</dbReference>
<dbReference type="OrthoDB" id="6278354at2"/>
<dbReference type="InterPro" id="IPR050432">
    <property type="entry name" value="FAD-linked_Oxidoreductases_BP"/>
</dbReference>
<dbReference type="RefSeq" id="WP_116181413.1">
    <property type="nucleotide sequence ID" value="NZ_CP144375.1"/>
</dbReference>
<proteinExistence type="inferred from homology"/>
<dbReference type="InterPro" id="IPR016167">
    <property type="entry name" value="FAD-bd_PCMH_sub1"/>
</dbReference>
<evidence type="ECO:0000313" key="7">
    <source>
        <dbReference type="EMBL" id="REH28631.1"/>
    </source>
</evidence>
<dbReference type="InterPro" id="IPR016164">
    <property type="entry name" value="FAD-linked_Oxase-like_C"/>
</dbReference>
<comment type="caution">
    <text evidence="7">The sequence shown here is derived from an EMBL/GenBank/DDBJ whole genome shotgun (WGS) entry which is preliminary data.</text>
</comment>
<gene>
    <name evidence="7" type="ORF">BCF44_12673</name>
</gene>
<evidence type="ECO:0000313" key="8">
    <source>
        <dbReference type="Proteomes" id="UP000256269"/>
    </source>
</evidence>
<dbReference type="GO" id="GO:0071949">
    <property type="term" value="F:FAD binding"/>
    <property type="evidence" value="ECO:0007669"/>
    <property type="project" value="InterPro"/>
</dbReference>
<evidence type="ECO:0000256" key="1">
    <source>
        <dbReference type="ARBA" id="ARBA00001974"/>
    </source>
</evidence>
<dbReference type="InterPro" id="IPR016170">
    <property type="entry name" value="Cytok_DH_C_sf"/>
</dbReference>
<keyword evidence="4" id="KW-0274">FAD</keyword>
<dbReference type="EMBL" id="QUNO01000026">
    <property type="protein sequence ID" value="REH28631.1"/>
    <property type="molecule type" value="Genomic_DNA"/>
</dbReference>
<protein>
    <submittedName>
        <fullName evidence="7">FAD/FMN-containing dehydrogenase</fullName>
    </submittedName>
</protein>
<dbReference type="InterPro" id="IPR006094">
    <property type="entry name" value="Oxid_FAD_bind_N"/>
</dbReference>
<dbReference type="GO" id="GO:0009690">
    <property type="term" value="P:cytokinin metabolic process"/>
    <property type="evidence" value="ECO:0007669"/>
    <property type="project" value="InterPro"/>
</dbReference>
<evidence type="ECO:0000256" key="5">
    <source>
        <dbReference type="ARBA" id="ARBA00023002"/>
    </source>
</evidence>
<dbReference type="InterPro" id="IPR015345">
    <property type="entry name" value="Cytokinin_DH_FAD/cytokin-bd"/>
</dbReference>
<dbReference type="Proteomes" id="UP000256269">
    <property type="component" value="Unassembled WGS sequence"/>
</dbReference>
<feature type="domain" description="FAD-binding PCMH-type" evidence="6">
    <location>
        <begin position="35"/>
        <end position="205"/>
    </location>
</feature>
<keyword evidence="8" id="KW-1185">Reference proteome</keyword>
<evidence type="ECO:0000256" key="3">
    <source>
        <dbReference type="ARBA" id="ARBA00022630"/>
    </source>
</evidence>
<dbReference type="Gene3D" id="3.40.462.10">
    <property type="entry name" value="FAD-linked oxidases, C-terminal domain"/>
    <property type="match status" value="1"/>
</dbReference>
<dbReference type="InterPro" id="IPR016166">
    <property type="entry name" value="FAD-bd_PCMH"/>
</dbReference>
<dbReference type="PANTHER" id="PTHR13878:SF53">
    <property type="entry name" value="CYTOKININ DEHYDROGENASE 6"/>
    <property type="match status" value="1"/>
</dbReference>
<dbReference type="InterPro" id="IPR036318">
    <property type="entry name" value="FAD-bd_PCMH-like_sf"/>
</dbReference>
<accession>A0A3E0GUR1</accession>
<keyword evidence="5" id="KW-0560">Oxidoreductase</keyword>
<evidence type="ECO:0000256" key="4">
    <source>
        <dbReference type="ARBA" id="ARBA00022827"/>
    </source>
</evidence>